<protein>
    <submittedName>
        <fullName evidence="1">Uncharacterized protein</fullName>
    </submittedName>
</protein>
<proteinExistence type="predicted"/>
<evidence type="ECO:0000313" key="1">
    <source>
        <dbReference type="EMBL" id="KAI0039980.1"/>
    </source>
</evidence>
<dbReference type="Proteomes" id="UP000814033">
    <property type="component" value="Unassembled WGS sequence"/>
</dbReference>
<comment type="caution">
    <text evidence="1">The sequence shown here is derived from an EMBL/GenBank/DDBJ whole genome shotgun (WGS) entry which is preliminary data.</text>
</comment>
<organism evidence="1 2">
    <name type="scientific">Auriscalpium vulgare</name>
    <dbReference type="NCBI Taxonomy" id="40419"/>
    <lineage>
        <taxon>Eukaryota</taxon>
        <taxon>Fungi</taxon>
        <taxon>Dikarya</taxon>
        <taxon>Basidiomycota</taxon>
        <taxon>Agaricomycotina</taxon>
        <taxon>Agaricomycetes</taxon>
        <taxon>Russulales</taxon>
        <taxon>Auriscalpiaceae</taxon>
        <taxon>Auriscalpium</taxon>
    </lineage>
</organism>
<accession>A0ACB8R7R8</accession>
<reference evidence="1" key="2">
    <citation type="journal article" date="2022" name="New Phytol.">
        <title>Evolutionary transition to the ectomycorrhizal habit in the genomes of a hyperdiverse lineage of mushroom-forming fungi.</title>
        <authorList>
            <person name="Looney B."/>
            <person name="Miyauchi S."/>
            <person name="Morin E."/>
            <person name="Drula E."/>
            <person name="Courty P.E."/>
            <person name="Kohler A."/>
            <person name="Kuo A."/>
            <person name="LaButti K."/>
            <person name="Pangilinan J."/>
            <person name="Lipzen A."/>
            <person name="Riley R."/>
            <person name="Andreopoulos W."/>
            <person name="He G."/>
            <person name="Johnson J."/>
            <person name="Nolan M."/>
            <person name="Tritt A."/>
            <person name="Barry K.W."/>
            <person name="Grigoriev I.V."/>
            <person name="Nagy L.G."/>
            <person name="Hibbett D."/>
            <person name="Henrissat B."/>
            <person name="Matheny P.B."/>
            <person name="Labbe J."/>
            <person name="Martin F.M."/>
        </authorList>
    </citation>
    <scope>NUCLEOTIDE SEQUENCE</scope>
    <source>
        <strain evidence="1">FP105234-sp</strain>
    </source>
</reference>
<evidence type="ECO:0000313" key="2">
    <source>
        <dbReference type="Proteomes" id="UP000814033"/>
    </source>
</evidence>
<gene>
    <name evidence="1" type="ORF">FA95DRAFT_953955</name>
</gene>
<keyword evidence="2" id="KW-1185">Reference proteome</keyword>
<name>A0ACB8R7R8_9AGAM</name>
<dbReference type="EMBL" id="MU276241">
    <property type="protein sequence ID" value="KAI0039980.1"/>
    <property type="molecule type" value="Genomic_DNA"/>
</dbReference>
<reference evidence="1" key="1">
    <citation type="submission" date="2021-02" db="EMBL/GenBank/DDBJ databases">
        <authorList>
            <consortium name="DOE Joint Genome Institute"/>
            <person name="Ahrendt S."/>
            <person name="Looney B.P."/>
            <person name="Miyauchi S."/>
            <person name="Morin E."/>
            <person name="Drula E."/>
            <person name="Courty P.E."/>
            <person name="Chicoki N."/>
            <person name="Fauchery L."/>
            <person name="Kohler A."/>
            <person name="Kuo A."/>
            <person name="Labutti K."/>
            <person name="Pangilinan J."/>
            <person name="Lipzen A."/>
            <person name="Riley R."/>
            <person name="Andreopoulos W."/>
            <person name="He G."/>
            <person name="Johnson J."/>
            <person name="Barry K.W."/>
            <person name="Grigoriev I.V."/>
            <person name="Nagy L."/>
            <person name="Hibbett D."/>
            <person name="Henrissat B."/>
            <person name="Matheny P.B."/>
            <person name="Labbe J."/>
            <person name="Martin F."/>
        </authorList>
    </citation>
    <scope>NUCLEOTIDE SEQUENCE</scope>
    <source>
        <strain evidence="1">FP105234-sp</strain>
    </source>
</reference>
<sequence length="294" mass="32254">MLPYPSSPAHRPSRSYSDDDTPPPPDPVTYAYWPAAYPAAQPDNAHAHAHAAHWQDDAPHSPPIAPVYKYQASPRTYTTHLMHAQESTVPTAVYHAQGAYPAVGVNYVLPPYDFREYPVAVRSILRALQSLGASLSRCRADNCMAATRAPRPAIHRPSIYHSSSLHLPSSMLISAPSIPILRPSTRHLIINATPSTTTKATPTSTAPSTSRPARRSNIVTYPPPRRRPARPSRSSTSSRRTTSPPARSSSSRTSSSRATTSTRTPRMPAPAHSTRTLRRLRASRSRARPSWAMR</sequence>